<evidence type="ECO:0000256" key="8">
    <source>
        <dbReference type="ARBA" id="ARBA00023154"/>
    </source>
</evidence>
<dbReference type="PIRSF" id="PIRSF001365">
    <property type="entry name" value="DHDPS"/>
    <property type="match status" value="1"/>
</dbReference>
<dbReference type="PANTHER" id="PTHR12128">
    <property type="entry name" value="DIHYDRODIPICOLINATE SYNTHASE"/>
    <property type="match status" value="1"/>
</dbReference>
<dbReference type="InterPro" id="IPR020624">
    <property type="entry name" value="Schiff_base-form_aldolases_CS"/>
</dbReference>
<dbReference type="SMART" id="SM01130">
    <property type="entry name" value="DHDPS"/>
    <property type="match status" value="1"/>
</dbReference>
<feature type="site" description="Part of a proton relay during catalysis" evidence="12">
    <location>
        <position position="59"/>
    </location>
</feature>
<reference evidence="15" key="1">
    <citation type="journal article" date="2019" name="Int. J. Syst. Evol. Microbiol.">
        <title>The Global Catalogue of Microorganisms (GCM) 10K type strain sequencing project: providing services to taxonomists for standard genome sequencing and annotation.</title>
        <authorList>
            <consortium name="The Broad Institute Genomics Platform"/>
            <consortium name="The Broad Institute Genome Sequencing Center for Infectious Disease"/>
            <person name="Wu L."/>
            <person name="Ma J."/>
        </authorList>
    </citation>
    <scope>NUCLEOTIDE SEQUENCE [LARGE SCALE GENOMIC DNA]</scope>
    <source>
        <strain evidence="15">CGMCC 1.15922</strain>
    </source>
</reference>
<keyword evidence="7 12" id="KW-0220">Diaminopimelate biosynthesis</keyword>
<dbReference type="RefSeq" id="WP_189378434.1">
    <property type="nucleotide sequence ID" value="NZ_BNAH01000009.1"/>
</dbReference>
<comment type="function">
    <text evidence="1 12">Catalyzes the condensation of (S)-aspartate-beta-semialdehyde [(S)-ASA] and pyruvate to 4-hydroxy-tetrahydrodipicolinate (HTPA).</text>
</comment>
<dbReference type="Proteomes" id="UP000626370">
    <property type="component" value="Unassembled WGS sequence"/>
</dbReference>
<dbReference type="Gene3D" id="3.20.20.70">
    <property type="entry name" value="Aldolase class I"/>
    <property type="match status" value="1"/>
</dbReference>
<comment type="caution">
    <text evidence="12">Was originally thought to be a dihydrodipicolinate synthase (DHDPS), catalyzing the condensation of (S)-aspartate-beta-semialdehyde [(S)-ASA] and pyruvate to dihydrodipicolinate (DHDP). However, it was shown in E.coli that the product of the enzymatic reaction is not dihydrodipicolinate but in fact (4S)-4-hydroxy-2,3,4,5-tetrahydro-(2S)-dipicolinic acid (HTPA), and that the consecutive dehydration reaction leading to DHDP is not spontaneous but catalyzed by DapB.</text>
</comment>
<evidence type="ECO:0000256" key="3">
    <source>
        <dbReference type="ARBA" id="ARBA00007592"/>
    </source>
</evidence>
<organism evidence="14 15">
    <name type="scientific">Thalassotalea profundi</name>
    <dbReference type="NCBI Taxonomy" id="2036687"/>
    <lineage>
        <taxon>Bacteria</taxon>
        <taxon>Pseudomonadati</taxon>
        <taxon>Pseudomonadota</taxon>
        <taxon>Gammaproteobacteria</taxon>
        <taxon>Alteromonadales</taxon>
        <taxon>Colwelliaceae</taxon>
        <taxon>Thalassotalea</taxon>
    </lineage>
</organism>
<dbReference type="PROSITE" id="PS00665">
    <property type="entry name" value="DHDPS_1"/>
    <property type="match status" value="1"/>
</dbReference>
<proteinExistence type="inferred from homology"/>
<evidence type="ECO:0000256" key="6">
    <source>
        <dbReference type="ARBA" id="ARBA00022605"/>
    </source>
</evidence>
<dbReference type="PROSITE" id="PS00666">
    <property type="entry name" value="DHDPS_2"/>
    <property type="match status" value="1"/>
</dbReference>
<accession>A0ABQ3IWN6</accession>
<feature type="binding site" evidence="12">
    <location>
        <position position="60"/>
    </location>
    <ligand>
        <name>pyruvate</name>
        <dbReference type="ChEBI" id="CHEBI:15361"/>
    </ligand>
</feature>
<sequence length="314" mass="34021">MNQNNQLSQKTHSYTISTTTLWTALVTPFDPQGAIDFSSLKRNAQRQSDAGNGILLLGSTGEGLALTAKEQQAIVEFVTGLALEAPIMVAVGGYNLSEQLEWIAHCNSLPIAAYLLGTPIYAKPGAVGQTQWFSALLERSEHPCMLYNVPSRSGVNIPITTVKQLQNHPNCWALKEASGDLSTFLAFKQHCPEVQLFSGEDAMMPYLAGANVAGLVSVASNVWPEATHQYVSLALSGQHQGLFPLWQNAVDALFQVSSPIPTKVLMAQKSMITTPTLRAPLTEHELAANNGLVDVDQLINQWLDNQSQQIIGVK</sequence>
<evidence type="ECO:0000256" key="7">
    <source>
        <dbReference type="ARBA" id="ARBA00022915"/>
    </source>
</evidence>
<comment type="catalytic activity">
    <reaction evidence="11 12">
        <text>L-aspartate 4-semialdehyde + pyruvate = (2S,4S)-4-hydroxy-2,3,4,5-tetrahydrodipicolinate + H2O + H(+)</text>
        <dbReference type="Rhea" id="RHEA:34171"/>
        <dbReference type="ChEBI" id="CHEBI:15361"/>
        <dbReference type="ChEBI" id="CHEBI:15377"/>
        <dbReference type="ChEBI" id="CHEBI:15378"/>
        <dbReference type="ChEBI" id="CHEBI:67139"/>
        <dbReference type="ChEBI" id="CHEBI:537519"/>
        <dbReference type="EC" id="4.3.3.7"/>
    </reaction>
</comment>
<keyword evidence="15" id="KW-1185">Reference proteome</keyword>
<gene>
    <name evidence="12 14" type="primary">dapA</name>
    <name evidence="14" type="ORF">GCM10011501_23270</name>
</gene>
<keyword evidence="6 12" id="KW-0028">Amino-acid biosynthesis</keyword>
<feature type="binding site" evidence="12">
    <location>
        <position position="216"/>
    </location>
    <ligand>
        <name>pyruvate</name>
        <dbReference type="ChEBI" id="CHEBI:15361"/>
    </ligand>
</feature>
<evidence type="ECO:0000256" key="11">
    <source>
        <dbReference type="ARBA" id="ARBA00047836"/>
    </source>
</evidence>
<keyword evidence="5 12" id="KW-0963">Cytoplasm</keyword>
<dbReference type="PANTHER" id="PTHR12128:SF66">
    <property type="entry name" value="4-HYDROXY-2-OXOGLUTARATE ALDOLASE, MITOCHONDRIAL"/>
    <property type="match status" value="1"/>
</dbReference>
<comment type="subcellular location">
    <subcellularLocation>
        <location evidence="12">Cytoplasm</location>
    </subcellularLocation>
</comment>
<evidence type="ECO:0000313" key="14">
    <source>
        <dbReference type="EMBL" id="GHE93241.1"/>
    </source>
</evidence>
<dbReference type="EC" id="4.3.3.7" evidence="4 12"/>
<evidence type="ECO:0000256" key="9">
    <source>
        <dbReference type="ARBA" id="ARBA00023239"/>
    </source>
</evidence>
<feature type="active site" description="Schiff-base intermediate with substrate" evidence="12">
    <location>
        <position position="175"/>
    </location>
</feature>
<comment type="caution">
    <text evidence="14">The sequence shown here is derived from an EMBL/GenBank/DDBJ whole genome shotgun (WGS) entry which is preliminary data.</text>
</comment>
<dbReference type="InterPro" id="IPR005263">
    <property type="entry name" value="DapA"/>
</dbReference>
<dbReference type="NCBIfam" id="TIGR00674">
    <property type="entry name" value="dapA"/>
    <property type="match status" value="1"/>
</dbReference>
<dbReference type="SUPFAM" id="SSF51569">
    <property type="entry name" value="Aldolase"/>
    <property type="match status" value="1"/>
</dbReference>
<evidence type="ECO:0000313" key="15">
    <source>
        <dbReference type="Proteomes" id="UP000626370"/>
    </source>
</evidence>
<feature type="site" description="Part of a proton relay during catalysis" evidence="12">
    <location>
        <position position="121"/>
    </location>
</feature>
<keyword evidence="10 12" id="KW-0704">Schiff base</keyword>
<evidence type="ECO:0000256" key="12">
    <source>
        <dbReference type="HAMAP-Rule" id="MF_00418"/>
    </source>
</evidence>
<keyword evidence="8 12" id="KW-0457">Lysine biosynthesis</keyword>
<evidence type="ECO:0000256" key="13">
    <source>
        <dbReference type="PIRNR" id="PIRNR001365"/>
    </source>
</evidence>
<evidence type="ECO:0000256" key="4">
    <source>
        <dbReference type="ARBA" id="ARBA00012086"/>
    </source>
</evidence>
<dbReference type="InterPro" id="IPR013785">
    <property type="entry name" value="Aldolase_TIM"/>
</dbReference>
<feature type="active site" description="Proton donor/acceptor" evidence="12">
    <location>
        <position position="147"/>
    </location>
</feature>
<evidence type="ECO:0000256" key="1">
    <source>
        <dbReference type="ARBA" id="ARBA00003294"/>
    </source>
</evidence>
<name>A0ABQ3IWN6_9GAMM</name>
<protein>
    <recommendedName>
        <fullName evidence="4 12">4-hydroxy-tetrahydrodipicolinate synthase</fullName>
        <shortName evidence="12">HTPA synthase</shortName>
        <ecNumber evidence="4 12">4.3.3.7</ecNumber>
    </recommendedName>
</protein>
<comment type="pathway">
    <text evidence="2 12">Amino-acid biosynthesis; L-lysine biosynthesis via DAP pathway; (S)-tetrahydrodipicolinate from L-aspartate: step 3/4.</text>
</comment>
<evidence type="ECO:0000256" key="10">
    <source>
        <dbReference type="ARBA" id="ARBA00023270"/>
    </source>
</evidence>
<dbReference type="PRINTS" id="PR00146">
    <property type="entry name" value="DHPICSNTHASE"/>
</dbReference>
<comment type="subunit">
    <text evidence="12">Homotetramer; dimer of dimers.</text>
</comment>
<dbReference type="Pfam" id="PF00701">
    <property type="entry name" value="DHDPS"/>
    <property type="match status" value="1"/>
</dbReference>
<comment type="similarity">
    <text evidence="3 12 13">Belongs to the DapA family.</text>
</comment>
<dbReference type="InterPro" id="IPR020625">
    <property type="entry name" value="Schiff_base-form_aldolases_AS"/>
</dbReference>
<dbReference type="EMBL" id="BNAH01000009">
    <property type="protein sequence ID" value="GHE93241.1"/>
    <property type="molecule type" value="Genomic_DNA"/>
</dbReference>
<dbReference type="HAMAP" id="MF_00418">
    <property type="entry name" value="DapA"/>
    <property type="match status" value="1"/>
</dbReference>
<evidence type="ECO:0000256" key="5">
    <source>
        <dbReference type="ARBA" id="ARBA00022490"/>
    </source>
</evidence>
<keyword evidence="9 12" id="KW-0456">Lyase</keyword>
<dbReference type="InterPro" id="IPR002220">
    <property type="entry name" value="DapA-like"/>
</dbReference>
<evidence type="ECO:0000256" key="2">
    <source>
        <dbReference type="ARBA" id="ARBA00005120"/>
    </source>
</evidence>